<reference evidence="1" key="1">
    <citation type="submission" date="2019-08" db="EMBL/GenBank/DDBJ databases">
        <authorList>
            <person name="Kucharzyk K."/>
            <person name="Murdoch R.W."/>
            <person name="Higgins S."/>
            <person name="Loffler F."/>
        </authorList>
    </citation>
    <scope>NUCLEOTIDE SEQUENCE</scope>
</reference>
<proteinExistence type="predicted"/>
<sequence length="120" mass="13205">MAQGQPDVVKAVEQAVFAERDHVERNFFALRAHDDLTIQINGELVAGEGVHFVEQQLDRGLGQHDGQQAVLEAVVEEDVRKAGREDGTEAVLVERPRRVLAARSAAEVLARQQDRSALKA</sequence>
<dbReference type="EMBL" id="VSSQ01051474">
    <property type="protein sequence ID" value="MPN05571.1"/>
    <property type="molecule type" value="Genomic_DNA"/>
</dbReference>
<gene>
    <name evidence="1" type="ORF">SDC9_152822</name>
</gene>
<name>A0A645EU68_9ZZZZ</name>
<evidence type="ECO:0000313" key="1">
    <source>
        <dbReference type="EMBL" id="MPN05571.1"/>
    </source>
</evidence>
<comment type="caution">
    <text evidence="1">The sequence shown here is derived from an EMBL/GenBank/DDBJ whole genome shotgun (WGS) entry which is preliminary data.</text>
</comment>
<organism evidence="1">
    <name type="scientific">bioreactor metagenome</name>
    <dbReference type="NCBI Taxonomy" id="1076179"/>
    <lineage>
        <taxon>unclassified sequences</taxon>
        <taxon>metagenomes</taxon>
        <taxon>ecological metagenomes</taxon>
    </lineage>
</organism>
<dbReference type="AlphaFoldDB" id="A0A645EU68"/>
<protein>
    <submittedName>
        <fullName evidence="1">Uncharacterized protein</fullName>
    </submittedName>
</protein>
<accession>A0A645EU68</accession>